<dbReference type="Pfam" id="PF02517">
    <property type="entry name" value="Rce1-like"/>
    <property type="match status" value="1"/>
</dbReference>
<keyword evidence="3" id="KW-0482">Metalloprotease</keyword>
<dbReference type="RefSeq" id="WP_142708119.1">
    <property type="nucleotide sequence ID" value="NZ_VIRS01000026.1"/>
</dbReference>
<sequence>MSVQTEHDTLNRLTPDRQTRPGWPELLVGLVVMAVVAYGVGIALRVTGAAAAMGPVAFGVILAALSGVAGLIAFGAADRLRVRDWSAFGVRRTSRRWILIGLAAGLVALVVANLLSTLILSLFDLPTDTQQSYADAAGGGVVPAILSALFLGVLTPIGEEFLFRGVVATVLLRYGALIGVVGSALIFAAMHGPNIVFVTALVVGLIAAELRRRSGSVWPGVVAHLVNNVIVHGALVVLALTS</sequence>
<dbReference type="Proteomes" id="UP000317982">
    <property type="component" value="Unassembled WGS sequence"/>
</dbReference>
<feature type="transmembrane region" description="Helical" evidence="1">
    <location>
        <begin position="97"/>
        <end position="120"/>
    </location>
</feature>
<keyword evidence="1" id="KW-0812">Transmembrane</keyword>
<protein>
    <submittedName>
        <fullName evidence="3">CPBP family intramembrane metalloprotease</fullName>
    </submittedName>
</protein>
<dbReference type="GO" id="GO:0006508">
    <property type="term" value="P:proteolysis"/>
    <property type="evidence" value="ECO:0007669"/>
    <property type="project" value="UniProtKB-KW"/>
</dbReference>
<evidence type="ECO:0000313" key="3">
    <source>
        <dbReference type="EMBL" id="TQS41435.1"/>
    </source>
</evidence>
<feature type="transmembrane region" description="Helical" evidence="1">
    <location>
        <begin position="26"/>
        <end position="44"/>
    </location>
</feature>
<dbReference type="GO" id="GO:0004175">
    <property type="term" value="F:endopeptidase activity"/>
    <property type="evidence" value="ECO:0007669"/>
    <property type="project" value="UniProtKB-ARBA"/>
</dbReference>
<organism evidence="3 4">
    <name type="scientific">Cryptosporangium phraense</name>
    <dbReference type="NCBI Taxonomy" id="2593070"/>
    <lineage>
        <taxon>Bacteria</taxon>
        <taxon>Bacillati</taxon>
        <taxon>Actinomycetota</taxon>
        <taxon>Actinomycetes</taxon>
        <taxon>Cryptosporangiales</taxon>
        <taxon>Cryptosporangiaceae</taxon>
        <taxon>Cryptosporangium</taxon>
    </lineage>
</organism>
<dbReference type="EMBL" id="VIRS01000026">
    <property type="protein sequence ID" value="TQS41435.1"/>
    <property type="molecule type" value="Genomic_DNA"/>
</dbReference>
<evidence type="ECO:0000313" key="4">
    <source>
        <dbReference type="Proteomes" id="UP000317982"/>
    </source>
</evidence>
<accession>A0A545AL24</accession>
<dbReference type="AlphaFoldDB" id="A0A545AL24"/>
<keyword evidence="1" id="KW-1133">Transmembrane helix</keyword>
<feature type="transmembrane region" description="Helical" evidence="1">
    <location>
        <begin position="217"/>
        <end position="240"/>
    </location>
</feature>
<dbReference type="InterPro" id="IPR052710">
    <property type="entry name" value="CAAX_protease"/>
</dbReference>
<dbReference type="PANTHER" id="PTHR36435:SF1">
    <property type="entry name" value="CAAX AMINO TERMINAL PROTEASE FAMILY PROTEIN"/>
    <property type="match status" value="1"/>
</dbReference>
<dbReference type="InterPro" id="IPR003675">
    <property type="entry name" value="Rce1/LyrA-like_dom"/>
</dbReference>
<dbReference type="GO" id="GO:0080120">
    <property type="term" value="P:CAAX-box protein maturation"/>
    <property type="evidence" value="ECO:0007669"/>
    <property type="project" value="UniProtKB-ARBA"/>
</dbReference>
<feature type="domain" description="CAAX prenyl protease 2/Lysostaphin resistance protein A-like" evidence="2">
    <location>
        <begin position="144"/>
        <end position="230"/>
    </location>
</feature>
<evidence type="ECO:0000256" key="1">
    <source>
        <dbReference type="SAM" id="Phobius"/>
    </source>
</evidence>
<reference evidence="3 4" key="1">
    <citation type="submission" date="2019-07" db="EMBL/GenBank/DDBJ databases">
        <title>Cryptosporangium phraense sp. nov., isolated from plant litter.</title>
        <authorList>
            <person name="Suriyachadkun C."/>
        </authorList>
    </citation>
    <scope>NUCLEOTIDE SEQUENCE [LARGE SCALE GENOMIC DNA]</scope>
    <source>
        <strain evidence="3 4">A-T 5661</strain>
    </source>
</reference>
<keyword evidence="3" id="KW-0378">Hydrolase</keyword>
<dbReference type="InParanoid" id="A0A545AL24"/>
<evidence type="ECO:0000259" key="2">
    <source>
        <dbReference type="Pfam" id="PF02517"/>
    </source>
</evidence>
<keyword evidence="1" id="KW-0472">Membrane</keyword>
<dbReference type="GO" id="GO:0008237">
    <property type="term" value="F:metallopeptidase activity"/>
    <property type="evidence" value="ECO:0007669"/>
    <property type="project" value="UniProtKB-KW"/>
</dbReference>
<comment type="caution">
    <text evidence="3">The sequence shown here is derived from an EMBL/GenBank/DDBJ whole genome shotgun (WGS) entry which is preliminary data.</text>
</comment>
<feature type="transmembrane region" description="Helical" evidence="1">
    <location>
        <begin position="161"/>
        <end position="188"/>
    </location>
</feature>
<dbReference type="PANTHER" id="PTHR36435">
    <property type="entry name" value="SLR1288 PROTEIN"/>
    <property type="match status" value="1"/>
</dbReference>
<feature type="transmembrane region" description="Helical" evidence="1">
    <location>
        <begin position="194"/>
        <end position="210"/>
    </location>
</feature>
<dbReference type="OrthoDB" id="3693644at2"/>
<feature type="transmembrane region" description="Helical" evidence="1">
    <location>
        <begin position="56"/>
        <end position="77"/>
    </location>
</feature>
<gene>
    <name evidence="3" type="ORF">FL583_29460</name>
</gene>
<keyword evidence="3" id="KW-0645">Protease</keyword>
<proteinExistence type="predicted"/>
<name>A0A545AL24_9ACTN</name>
<keyword evidence="4" id="KW-1185">Reference proteome</keyword>
<feature type="transmembrane region" description="Helical" evidence="1">
    <location>
        <begin position="132"/>
        <end position="154"/>
    </location>
</feature>